<gene>
    <name evidence="1" type="ORF">METZ01_LOCUS245015</name>
</gene>
<reference evidence="1" key="1">
    <citation type="submission" date="2018-05" db="EMBL/GenBank/DDBJ databases">
        <authorList>
            <person name="Lanie J.A."/>
            <person name="Ng W.-L."/>
            <person name="Kazmierczak K.M."/>
            <person name="Andrzejewski T.M."/>
            <person name="Davidsen T.M."/>
            <person name="Wayne K.J."/>
            <person name="Tettelin H."/>
            <person name="Glass J.I."/>
            <person name="Rusch D."/>
            <person name="Podicherti R."/>
            <person name="Tsui H.-C.T."/>
            <person name="Winkler M.E."/>
        </authorList>
    </citation>
    <scope>NUCLEOTIDE SEQUENCE</scope>
</reference>
<evidence type="ECO:0000313" key="1">
    <source>
        <dbReference type="EMBL" id="SVB92161.1"/>
    </source>
</evidence>
<accession>A0A382I0D5</accession>
<feature type="non-terminal residue" evidence="1">
    <location>
        <position position="23"/>
    </location>
</feature>
<sequence>MVADTLPRRLAAILYLDVVEFSR</sequence>
<name>A0A382I0D5_9ZZZZ</name>
<protein>
    <submittedName>
        <fullName evidence="1">Uncharacterized protein</fullName>
    </submittedName>
</protein>
<proteinExistence type="predicted"/>
<dbReference type="AlphaFoldDB" id="A0A382I0D5"/>
<dbReference type="EMBL" id="UINC01063971">
    <property type="protein sequence ID" value="SVB92161.1"/>
    <property type="molecule type" value="Genomic_DNA"/>
</dbReference>
<organism evidence="1">
    <name type="scientific">marine metagenome</name>
    <dbReference type="NCBI Taxonomy" id="408172"/>
    <lineage>
        <taxon>unclassified sequences</taxon>
        <taxon>metagenomes</taxon>
        <taxon>ecological metagenomes</taxon>
    </lineage>
</organism>